<gene>
    <name evidence="1" type="ORF">ACJIZ3_016977</name>
</gene>
<evidence type="ECO:0000313" key="1">
    <source>
        <dbReference type="EMBL" id="KAL3828175.1"/>
    </source>
</evidence>
<keyword evidence="2" id="KW-1185">Reference proteome</keyword>
<protein>
    <submittedName>
        <fullName evidence="1">Uncharacterized protein</fullName>
    </submittedName>
</protein>
<comment type="caution">
    <text evidence="1">The sequence shown here is derived from an EMBL/GenBank/DDBJ whole genome shotgun (WGS) entry which is preliminary data.</text>
</comment>
<dbReference type="Proteomes" id="UP001634393">
    <property type="component" value="Unassembled WGS sequence"/>
</dbReference>
<accession>A0ABD3SV13</accession>
<proteinExistence type="predicted"/>
<name>A0ABD3SV13_9LAMI</name>
<dbReference type="EMBL" id="JBJXBP010000005">
    <property type="protein sequence ID" value="KAL3828175.1"/>
    <property type="molecule type" value="Genomic_DNA"/>
</dbReference>
<dbReference type="AlphaFoldDB" id="A0ABD3SV13"/>
<sequence>MLVVAVSCRNILVVAVSCRSTLVVVVVSCRSTLVVVGVVTCRHILDALRALEEAVTCNNMVVVVSCMSTPLLVEEALVAMMQNAKAHINKGHDGKMEIREEPIQTRNFIFPDLGVKMVFFSNNICILQAADGIQKIFVWSSVLLPINKTVSSIQSLVSQKASMVSAKADD</sequence>
<organism evidence="1 2">
    <name type="scientific">Penstemon smallii</name>
    <dbReference type="NCBI Taxonomy" id="265156"/>
    <lineage>
        <taxon>Eukaryota</taxon>
        <taxon>Viridiplantae</taxon>
        <taxon>Streptophyta</taxon>
        <taxon>Embryophyta</taxon>
        <taxon>Tracheophyta</taxon>
        <taxon>Spermatophyta</taxon>
        <taxon>Magnoliopsida</taxon>
        <taxon>eudicotyledons</taxon>
        <taxon>Gunneridae</taxon>
        <taxon>Pentapetalae</taxon>
        <taxon>asterids</taxon>
        <taxon>lamiids</taxon>
        <taxon>Lamiales</taxon>
        <taxon>Plantaginaceae</taxon>
        <taxon>Cheloneae</taxon>
        <taxon>Penstemon</taxon>
    </lineage>
</organism>
<evidence type="ECO:0000313" key="2">
    <source>
        <dbReference type="Proteomes" id="UP001634393"/>
    </source>
</evidence>
<reference evidence="1 2" key="1">
    <citation type="submission" date="2024-12" db="EMBL/GenBank/DDBJ databases">
        <title>The unique morphological basis and parallel evolutionary history of personate flowers in Penstemon.</title>
        <authorList>
            <person name="Depatie T.H."/>
            <person name="Wessinger C.A."/>
        </authorList>
    </citation>
    <scope>NUCLEOTIDE SEQUENCE [LARGE SCALE GENOMIC DNA]</scope>
    <source>
        <strain evidence="1">WTNN_2</strain>
        <tissue evidence="1">Leaf</tissue>
    </source>
</reference>